<sequence length="83" mass="9709">ARGPLFLNFYQGKRCAPCISGYVNDYDQAVHFRCPGAGYINGMASYHHNYYEDRRHKFRCCGRRGSRGYYLTINDVIFINQNM</sequence>
<evidence type="ECO:0000313" key="5">
    <source>
        <dbReference type="EMBL" id="MES1921966.1"/>
    </source>
</evidence>
<proteinExistence type="inferred from homology"/>
<dbReference type="PANTHER" id="PTHR15040">
    <property type="entry name" value="DERMATOPONTIN-RELATED"/>
    <property type="match status" value="1"/>
</dbReference>
<name>A0ABV2AQL3_9EUKA</name>
<dbReference type="PANTHER" id="PTHR15040:SF1">
    <property type="entry name" value="DERMATOPONTIN-LIKE ISOFORM X1"/>
    <property type="match status" value="1"/>
</dbReference>
<keyword evidence="4" id="KW-1015">Disulfide bond</keyword>
<gene>
    <name evidence="5" type="ORF">MHBO_003491</name>
</gene>
<reference evidence="5 6" key="1">
    <citation type="journal article" date="2024" name="BMC Biol.">
        <title>Comparative genomics of Ascetosporea gives new insight into the evolutionary basis for animal parasitism in Rhizaria.</title>
        <authorList>
            <person name="Hiltunen Thoren M."/>
            <person name="Onut-Brannstrom I."/>
            <person name="Alfjorden A."/>
            <person name="Peckova H."/>
            <person name="Swords F."/>
            <person name="Hooper C."/>
            <person name="Holzer A.S."/>
            <person name="Bass D."/>
            <person name="Burki F."/>
        </authorList>
    </citation>
    <scope>NUCLEOTIDE SEQUENCE [LARGE SCALE GENOMIC DNA]</scope>
    <source>
        <strain evidence="5">20-A016</strain>
    </source>
</reference>
<dbReference type="Pfam" id="PF14704">
    <property type="entry name" value="DERM"/>
    <property type="match status" value="1"/>
</dbReference>
<comment type="subcellular location">
    <subcellularLocation>
        <location evidence="1">Secreted</location>
    </subcellularLocation>
</comment>
<evidence type="ECO:0000256" key="3">
    <source>
        <dbReference type="ARBA" id="ARBA00022525"/>
    </source>
</evidence>
<organism evidence="5 6">
    <name type="scientific">Bonamia ostreae</name>
    <dbReference type="NCBI Taxonomy" id="126728"/>
    <lineage>
        <taxon>Eukaryota</taxon>
        <taxon>Sar</taxon>
        <taxon>Rhizaria</taxon>
        <taxon>Endomyxa</taxon>
        <taxon>Ascetosporea</taxon>
        <taxon>Haplosporida</taxon>
        <taxon>Bonamia</taxon>
    </lineage>
</organism>
<evidence type="ECO:0000256" key="1">
    <source>
        <dbReference type="ARBA" id="ARBA00004613"/>
    </source>
</evidence>
<evidence type="ECO:0000256" key="4">
    <source>
        <dbReference type="ARBA" id="ARBA00023157"/>
    </source>
</evidence>
<keyword evidence="6" id="KW-1185">Reference proteome</keyword>
<keyword evidence="3" id="KW-0964">Secreted</keyword>
<evidence type="ECO:0000256" key="2">
    <source>
        <dbReference type="ARBA" id="ARBA00008712"/>
    </source>
</evidence>
<dbReference type="EMBL" id="JBDODL010002001">
    <property type="protein sequence ID" value="MES1921966.1"/>
    <property type="molecule type" value="Genomic_DNA"/>
</dbReference>
<protein>
    <submittedName>
        <fullName evidence="5">Uncharacterized protein</fullName>
    </submittedName>
</protein>
<dbReference type="Proteomes" id="UP001439008">
    <property type="component" value="Unassembled WGS sequence"/>
</dbReference>
<dbReference type="InterPro" id="IPR026645">
    <property type="entry name" value="Dermatopontin"/>
</dbReference>
<feature type="non-terminal residue" evidence="5">
    <location>
        <position position="1"/>
    </location>
</feature>
<evidence type="ECO:0000313" key="6">
    <source>
        <dbReference type="Proteomes" id="UP001439008"/>
    </source>
</evidence>
<comment type="similarity">
    <text evidence="2">Belongs to the dermatopontin family.</text>
</comment>
<comment type="caution">
    <text evidence="5">The sequence shown here is derived from an EMBL/GenBank/DDBJ whole genome shotgun (WGS) entry which is preliminary data.</text>
</comment>
<accession>A0ABV2AQL3</accession>